<evidence type="ECO:0000256" key="5">
    <source>
        <dbReference type="SAM" id="Coils"/>
    </source>
</evidence>
<feature type="transmembrane region" description="Helical" evidence="6">
    <location>
        <begin position="6"/>
        <end position="22"/>
    </location>
</feature>
<feature type="coiled-coil region" evidence="5">
    <location>
        <begin position="63"/>
        <end position="97"/>
    </location>
</feature>
<name>A0A7K1XUL1_9SPHI</name>
<organism evidence="7 8">
    <name type="scientific">Hufsiella ginkgonis</name>
    <dbReference type="NCBI Taxonomy" id="2695274"/>
    <lineage>
        <taxon>Bacteria</taxon>
        <taxon>Pseudomonadati</taxon>
        <taxon>Bacteroidota</taxon>
        <taxon>Sphingobacteriia</taxon>
        <taxon>Sphingobacteriales</taxon>
        <taxon>Sphingobacteriaceae</taxon>
        <taxon>Hufsiella</taxon>
    </lineage>
</organism>
<dbReference type="Proteomes" id="UP000451233">
    <property type="component" value="Unassembled WGS sequence"/>
</dbReference>
<evidence type="ECO:0000256" key="4">
    <source>
        <dbReference type="ARBA" id="ARBA00023172"/>
    </source>
</evidence>
<comment type="caution">
    <text evidence="7">The sequence shown here is derived from an EMBL/GenBank/DDBJ whole genome shotgun (WGS) entry which is preliminary data.</text>
</comment>
<dbReference type="AlphaFoldDB" id="A0A7K1XUL1"/>
<keyword evidence="3 5" id="KW-0175">Coiled coil</keyword>
<keyword evidence="6" id="KW-0472">Membrane</keyword>
<dbReference type="EMBL" id="WVHS01000001">
    <property type="protein sequence ID" value="MXV14672.1"/>
    <property type="molecule type" value="Genomic_DNA"/>
</dbReference>
<evidence type="ECO:0000313" key="7">
    <source>
        <dbReference type="EMBL" id="MXV14672.1"/>
    </source>
</evidence>
<comment type="function">
    <text evidence="1">Involved in DNA recombination.</text>
</comment>
<evidence type="ECO:0000256" key="6">
    <source>
        <dbReference type="SAM" id="Phobius"/>
    </source>
</evidence>
<reference evidence="7 8" key="1">
    <citation type="submission" date="2019-11" db="EMBL/GenBank/DDBJ databases">
        <title>Pedobacter sp. HMF7056 Genome sequencing and assembly.</title>
        <authorList>
            <person name="Kang H."/>
            <person name="Kim H."/>
            <person name="Joh K."/>
        </authorList>
    </citation>
    <scope>NUCLEOTIDE SEQUENCE [LARGE SCALE GENOMIC DNA]</scope>
    <source>
        <strain evidence="7 8">HMF7056</strain>
    </source>
</reference>
<protein>
    <submittedName>
        <fullName evidence="7">DNA recombination protein RmuC</fullName>
    </submittedName>
</protein>
<evidence type="ECO:0000313" key="8">
    <source>
        <dbReference type="Proteomes" id="UP000451233"/>
    </source>
</evidence>
<dbReference type="PANTHER" id="PTHR30563:SF0">
    <property type="entry name" value="DNA RECOMBINATION PROTEIN RMUC"/>
    <property type="match status" value="1"/>
</dbReference>
<dbReference type="GO" id="GO:0006310">
    <property type="term" value="P:DNA recombination"/>
    <property type="evidence" value="ECO:0007669"/>
    <property type="project" value="UniProtKB-KW"/>
</dbReference>
<accession>A0A7K1XUL1</accession>
<evidence type="ECO:0000256" key="2">
    <source>
        <dbReference type="ARBA" id="ARBA00009840"/>
    </source>
</evidence>
<sequence length="450" mass="51030">MEPQIIIIILLILTIFTLIILRKGKSGGAAERILRVENEHLKISLARHEEKVGLLTDDREKQLTSSRDERQRLNDEIRDLREELARANRSLESSQAYYRAQQEKIEEQKADLGQMHVKLTKDFELIAAKILEDKSVRFTDLNRANLDLLLSPLKQNLKTFEDKVEKVYKAESDERHVLKGEISKLMELNRQISEEAGNLTRALKADSKKQGNWGEVVLDRILEASGLVAGESYKKQGTYTGEDGARLQPDVVILLPDKKHIVVDSKVSLVAYERLVNGETDEERKLHLRDHLASVRSHVAGLGNKNYQDLYGIDSPDFVLLFVPIESSFAVAIQNDLELFEYAWNRKVVIVTPSTLLATLRTIASIWKQEQQTQNALEIATRAGALYDKFVGFVTDMESIGSSIDTAKRHYTNAFSKLSAGDGNLMKRAENLEKLGARVKKKLDKRLLEE</sequence>
<keyword evidence="8" id="KW-1185">Reference proteome</keyword>
<dbReference type="Pfam" id="PF02646">
    <property type="entry name" value="RmuC"/>
    <property type="match status" value="1"/>
</dbReference>
<keyword evidence="6" id="KW-0812">Transmembrane</keyword>
<evidence type="ECO:0000256" key="3">
    <source>
        <dbReference type="ARBA" id="ARBA00023054"/>
    </source>
</evidence>
<proteinExistence type="inferred from homology"/>
<keyword evidence="4" id="KW-0233">DNA recombination</keyword>
<gene>
    <name evidence="7" type="primary">rmuC</name>
    <name evidence="7" type="ORF">GS398_05130</name>
</gene>
<evidence type="ECO:0000256" key="1">
    <source>
        <dbReference type="ARBA" id="ARBA00003416"/>
    </source>
</evidence>
<dbReference type="InterPro" id="IPR003798">
    <property type="entry name" value="DNA_recombination_RmuC"/>
</dbReference>
<dbReference type="PANTHER" id="PTHR30563">
    <property type="entry name" value="DNA RECOMBINATION PROTEIN RMUC"/>
    <property type="match status" value="1"/>
</dbReference>
<comment type="similarity">
    <text evidence="2">Belongs to the RmuC family.</text>
</comment>
<keyword evidence="6" id="KW-1133">Transmembrane helix</keyword>